<organism evidence="2 3">
    <name type="scientific">Telluria aromaticivorans</name>
    <dbReference type="NCBI Taxonomy" id="2725995"/>
    <lineage>
        <taxon>Bacteria</taxon>
        <taxon>Pseudomonadati</taxon>
        <taxon>Pseudomonadota</taxon>
        <taxon>Betaproteobacteria</taxon>
        <taxon>Burkholderiales</taxon>
        <taxon>Oxalobacteraceae</taxon>
        <taxon>Telluria group</taxon>
        <taxon>Telluria</taxon>
    </lineage>
</organism>
<keyword evidence="1" id="KW-0472">Membrane</keyword>
<keyword evidence="1" id="KW-1133">Transmembrane helix</keyword>
<accession>A0A7Y2K237</accession>
<evidence type="ECO:0000313" key="3">
    <source>
        <dbReference type="Proteomes" id="UP000533905"/>
    </source>
</evidence>
<comment type="caution">
    <text evidence="2">The sequence shown here is derived from an EMBL/GenBank/DDBJ whole genome shotgun (WGS) entry which is preliminary data.</text>
</comment>
<evidence type="ECO:0000313" key="2">
    <source>
        <dbReference type="EMBL" id="NNG25247.1"/>
    </source>
</evidence>
<name>A0A7Y2K237_9BURK</name>
<dbReference type="AlphaFoldDB" id="A0A7Y2K237"/>
<gene>
    <name evidence="2" type="ORF">HGB41_19880</name>
</gene>
<dbReference type="EMBL" id="JABAIV010000008">
    <property type="protein sequence ID" value="NNG25247.1"/>
    <property type="molecule type" value="Genomic_DNA"/>
</dbReference>
<evidence type="ECO:0000256" key="1">
    <source>
        <dbReference type="SAM" id="Phobius"/>
    </source>
</evidence>
<proteinExistence type="predicted"/>
<dbReference type="RefSeq" id="WP_171087690.1">
    <property type="nucleotide sequence ID" value="NZ_JABAIV010000008.1"/>
</dbReference>
<feature type="transmembrane region" description="Helical" evidence="1">
    <location>
        <begin position="28"/>
        <end position="49"/>
    </location>
</feature>
<reference evidence="2 3" key="1">
    <citation type="submission" date="2020-04" db="EMBL/GenBank/DDBJ databases">
        <title>Massilia sp. nov., a cold adapted bacteria isolated from Arctic soil.</title>
        <authorList>
            <person name="Son J."/>
            <person name="Ka J.-O."/>
        </authorList>
    </citation>
    <scope>NUCLEOTIDE SEQUENCE [LARGE SCALE GENOMIC DNA]</scope>
    <source>
        <strain evidence="2 3">ML15P13</strain>
    </source>
</reference>
<keyword evidence="3" id="KW-1185">Reference proteome</keyword>
<protein>
    <submittedName>
        <fullName evidence="2">Uncharacterized protein</fullName>
    </submittedName>
</protein>
<sequence>MNSVTFSEIVRIHERPFFLGRRGTWRQLLPWALTLALGLPLLVLVLHFIDPETPLSFIVLPALAGGLMPVAMMGPGRFEMNTRFDARHMISTLDEALTSLGYRRTASETDHISYFRPRPWLRGREGAIEVAVTPNALQVVGPVGSLRLLQQRIAH</sequence>
<dbReference type="Proteomes" id="UP000533905">
    <property type="component" value="Unassembled WGS sequence"/>
</dbReference>
<keyword evidence="1" id="KW-0812">Transmembrane</keyword>
<feature type="transmembrane region" description="Helical" evidence="1">
    <location>
        <begin position="55"/>
        <end position="74"/>
    </location>
</feature>